<evidence type="ECO:0000313" key="6">
    <source>
        <dbReference type="EMBL" id="KIM70558.1"/>
    </source>
</evidence>
<dbReference type="Gene3D" id="1.10.1300.10">
    <property type="entry name" value="3'5'-cyclic nucleotide phosphodiesterase, catalytic domain"/>
    <property type="match status" value="1"/>
</dbReference>
<dbReference type="AlphaFoldDB" id="A0A0C3A9Z1"/>
<dbReference type="CDD" id="cd00077">
    <property type="entry name" value="HDc"/>
    <property type="match status" value="1"/>
</dbReference>
<evidence type="ECO:0000256" key="3">
    <source>
        <dbReference type="RuleBase" id="RU363067"/>
    </source>
</evidence>
<reference evidence="7" key="2">
    <citation type="submission" date="2015-01" db="EMBL/GenBank/DDBJ databases">
        <title>Evolutionary Origins and Diversification of the Mycorrhizal Mutualists.</title>
        <authorList>
            <consortium name="DOE Joint Genome Institute"/>
            <consortium name="Mycorrhizal Genomics Consortium"/>
            <person name="Kohler A."/>
            <person name="Kuo A."/>
            <person name="Nagy L.G."/>
            <person name="Floudas D."/>
            <person name="Copeland A."/>
            <person name="Barry K.W."/>
            <person name="Cichocki N."/>
            <person name="Veneault-Fourrey C."/>
            <person name="LaButti K."/>
            <person name="Lindquist E.A."/>
            <person name="Lipzen A."/>
            <person name="Lundell T."/>
            <person name="Morin E."/>
            <person name="Murat C."/>
            <person name="Riley R."/>
            <person name="Ohm R."/>
            <person name="Sun H."/>
            <person name="Tunlid A."/>
            <person name="Henrissat B."/>
            <person name="Grigoriev I.V."/>
            <person name="Hibbett D.S."/>
            <person name="Martin F."/>
        </authorList>
    </citation>
    <scope>NUCLEOTIDE SEQUENCE [LARGE SCALE GENOMIC DNA]</scope>
    <source>
        <strain evidence="7">Foug A</strain>
    </source>
</reference>
<proteinExistence type="inferred from homology"/>
<protein>
    <recommendedName>
        <fullName evidence="3">Phosphodiesterase</fullName>
        <ecNumber evidence="3">3.1.4.-</ecNumber>
    </recommendedName>
</protein>
<dbReference type="GO" id="GO:0004114">
    <property type="term" value="F:3',5'-cyclic-nucleotide phosphodiesterase activity"/>
    <property type="evidence" value="ECO:0007669"/>
    <property type="project" value="InterPro"/>
</dbReference>
<dbReference type="STRING" id="1036808.A0A0C3A9Z1"/>
<dbReference type="Pfam" id="PF00233">
    <property type="entry name" value="PDEase_I"/>
    <property type="match status" value="1"/>
</dbReference>
<dbReference type="PANTHER" id="PTHR11347">
    <property type="entry name" value="CYCLIC NUCLEOTIDE PHOSPHODIESTERASE"/>
    <property type="match status" value="1"/>
</dbReference>
<dbReference type="GO" id="GO:0007165">
    <property type="term" value="P:signal transduction"/>
    <property type="evidence" value="ECO:0007669"/>
    <property type="project" value="InterPro"/>
</dbReference>
<dbReference type="InterPro" id="IPR002073">
    <property type="entry name" value="PDEase_catalytic_dom"/>
</dbReference>
<dbReference type="EMBL" id="KN822004">
    <property type="protein sequence ID" value="KIM70558.1"/>
    <property type="molecule type" value="Genomic_DNA"/>
</dbReference>
<gene>
    <name evidence="6" type="ORF">SCLCIDRAFT_1206686</name>
</gene>
<dbReference type="InterPro" id="IPR023174">
    <property type="entry name" value="PDEase_CS"/>
</dbReference>
<feature type="region of interest" description="Disordered" evidence="4">
    <location>
        <begin position="456"/>
        <end position="495"/>
    </location>
</feature>
<evidence type="ECO:0000256" key="1">
    <source>
        <dbReference type="ARBA" id="ARBA00022723"/>
    </source>
</evidence>
<dbReference type="InterPro" id="IPR036971">
    <property type="entry name" value="PDEase_catalytic_dom_sf"/>
</dbReference>
<keyword evidence="7" id="KW-1185">Reference proteome</keyword>
<feature type="domain" description="PDEase" evidence="5">
    <location>
        <begin position="55"/>
        <end position="414"/>
    </location>
</feature>
<feature type="compositionally biased region" description="Low complexity" evidence="4">
    <location>
        <begin position="468"/>
        <end position="477"/>
    </location>
</feature>
<comment type="similarity">
    <text evidence="3">Belongs to the cyclic nucleotide phosphodiesterase family.</text>
</comment>
<dbReference type="InParanoid" id="A0A0C3A9Z1"/>
<reference evidence="6 7" key="1">
    <citation type="submission" date="2014-04" db="EMBL/GenBank/DDBJ databases">
        <authorList>
            <consortium name="DOE Joint Genome Institute"/>
            <person name="Kuo A."/>
            <person name="Kohler A."/>
            <person name="Nagy L.G."/>
            <person name="Floudas D."/>
            <person name="Copeland A."/>
            <person name="Barry K.W."/>
            <person name="Cichocki N."/>
            <person name="Veneault-Fourrey C."/>
            <person name="LaButti K."/>
            <person name="Lindquist E.A."/>
            <person name="Lipzen A."/>
            <person name="Lundell T."/>
            <person name="Morin E."/>
            <person name="Murat C."/>
            <person name="Sun H."/>
            <person name="Tunlid A."/>
            <person name="Henrissat B."/>
            <person name="Grigoriev I.V."/>
            <person name="Hibbett D.S."/>
            <person name="Martin F."/>
            <person name="Nordberg H.P."/>
            <person name="Cantor M.N."/>
            <person name="Hua S.X."/>
        </authorList>
    </citation>
    <scope>NUCLEOTIDE SEQUENCE [LARGE SCALE GENOMIC DNA]</scope>
    <source>
        <strain evidence="6 7">Foug A</strain>
    </source>
</reference>
<keyword evidence="2 3" id="KW-0378">Hydrolase</keyword>
<evidence type="ECO:0000259" key="5">
    <source>
        <dbReference type="PROSITE" id="PS51845"/>
    </source>
</evidence>
<dbReference type="HOGENOM" id="CLU_013818_0_0_1"/>
<dbReference type="EC" id="3.1.4.-" evidence="3"/>
<evidence type="ECO:0000256" key="2">
    <source>
        <dbReference type="ARBA" id="ARBA00022801"/>
    </source>
</evidence>
<accession>A0A0C3A9Z1</accession>
<evidence type="ECO:0000256" key="4">
    <source>
        <dbReference type="SAM" id="MobiDB-lite"/>
    </source>
</evidence>
<dbReference type="GO" id="GO:0046872">
    <property type="term" value="F:metal ion binding"/>
    <property type="evidence" value="ECO:0007669"/>
    <property type="project" value="UniProtKB-KW"/>
</dbReference>
<dbReference type="OrthoDB" id="546632at2759"/>
<evidence type="ECO:0000313" key="7">
    <source>
        <dbReference type="Proteomes" id="UP000053989"/>
    </source>
</evidence>
<dbReference type="Proteomes" id="UP000053989">
    <property type="component" value="Unassembled WGS sequence"/>
</dbReference>
<dbReference type="InterPro" id="IPR003607">
    <property type="entry name" value="HD/PDEase_dom"/>
</dbReference>
<dbReference type="SUPFAM" id="SSF109604">
    <property type="entry name" value="HD-domain/PDEase-like"/>
    <property type="match status" value="1"/>
</dbReference>
<dbReference type="PROSITE" id="PS51845">
    <property type="entry name" value="PDEASE_I_2"/>
    <property type="match status" value="1"/>
</dbReference>
<keyword evidence="1 3" id="KW-0479">Metal-binding</keyword>
<name>A0A0C3A9Z1_9AGAM</name>
<dbReference type="PROSITE" id="PS00126">
    <property type="entry name" value="PDEASE_I_1"/>
    <property type="match status" value="1"/>
</dbReference>
<dbReference type="SMART" id="SM00471">
    <property type="entry name" value="HDc"/>
    <property type="match status" value="1"/>
</dbReference>
<organism evidence="6 7">
    <name type="scientific">Scleroderma citrinum Foug A</name>
    <dbReference type="NCBI Taxonomy" id="1036808"/>
    <lineage>
        <taxon>Eukaryota</taxon>
        <taxon>Fungi</taxon>
        <taxon>Dikarya</taxon>
        <taxon>Basidiomycota</taxon>
        <taxon>Agaricomycotina</taxon>
        <taxon>Agaricomycetes</taxon>
        <taxon>Agaricomycetidae</taxon>
        <taxon>Boletales</taxon>
        <taxon>Sclerodermatineae</taxon>
        <taxon>Sclerodermataceae</taxon>
        <taxon>Scleroderma</taxon>
    </lineage>
</organism>
<comment type="cofactor">
    <cofactor evidence="3">
        <name>a divalent metal cation</name>
        <dbReference type="ChEBI" id="CHEBI:60240"/>
    </cofactor>
    <text evidence="3">Binds 2 divalent metal cations per subunit. Site 1 may preferentially bind zinc ions, while site 2 has a preference for magnesium and/or manganese ions.</text>
</comment>
<sequence length="593" mass="65217">MLDNEEYAHGRRRSVDVGGLALALENQGLGHGWGGWEQVEQGETRYAELLSQMYTQTQTTVDPSNMNLSPIEIPPETRSRLILALDGWHFEPHKLPDEEVLYCAQLLFEALFRKHGMHQDTGVSLTDISGFLRHLRLLYCGHNSYHNFHHALDVLQACHAFLCAAGALPPASVLCRDGRTWEPDRFGRDGRLAFKLSNMDLFALFIAAIGHDVGHPGLTNMFMKNANAPLSTVFDGKSALEHMHYTIIIYAMRHHGLGALLDRPKIGQCFRKSLAGIVLATDMSVHFDFMSSFRHLANGKDFPLDYQRLLLCQAIIKCADISNPSRPPGVSHYWANALMSEWTSQASLEKHWHLPLTVQPSASPLVQVQGQIFFISTFAMPLMDVTALLVPEMRQFADQCTANLVSWQTEEAALIGSCDRAAIRPSSFPFPSPRPPQDFLGSFPLTLPTFALDHADEPQPTLLPPSSPSYLSSSSSSVDGHSDGHRADLSPPDSPVPFVGSGSFVLTSNRSSSSLRTMSCLDKNDATVAMRAAYQAGVRKKRSFYNRYSWTSDLGLNPNASSPNLAMPKAPAVLAANAVNAVKGTPRVVGTVQ</sequence>